<dbReference type="CDD" id="cd00637">
    <property type="entry name" value="7tm_classA_rhodopsin-like"/>
    <property type="match status" value="1"/>
</dbReference>
<evidence type="ECO:0000313" key="12">
    <source>
        <dbReference type="EMBL" id="CAH3042388.1"/>
    </source>
</evidence>
<evidence type="ECO:0000256" key="6">
    <source>
        <dbReference type="ARBA" id="ARBA00023136"/>
    </source>
</evidence>
<dbReference type="Proteomes" id="UP001159428">
    <property type="component" value="Unassembled WGS sequence"/>
</dbReference>
<evidence type="ECO:0000313" key="13">
    <source>
        <dbReference type="Proteomes" id="UP001159428"/>
    </source>
</evidence>
<keyword evidence="3 9" id="KW-0812">Transmembrane</keyword>
<feature type="transmembrane region" description="Helical" evidence="10">
    <location>
        <begin position="135"/>
        <end position="157"/>
    </location>
</feature>
<evidence type="ECO:0000256" key="2">
    <source>
        <dbReference type="ARBA" id="ARBA00022475"/>
    </source>
</evidence>
<evidence type="ECO:0000256" key="8">
    <source>
        <dbReference type="ARBA" id="ARBA00023224"/>
    </source>
</evidence>
<dbReference type="SMART" id="SM01381">
    <property type="entry name" value="7TM_GPCR_Srsx"/>
    <property type="match status" value="1"/>
</dbReference>
<organism evidence="12 13">
    <name type="scientific">Pocillopora meandrina</name>
    <dbReference type="NCBI Taxonomy" id="46732"/>
    <lineage>
        <taxon>Eukaryota</taxon>
        <taxon>Metazoa</taxon>
        <taxon>Cnidaria</taxon>
        <taxon>Anthozoa</taxon>
        <taxon>Hexacorallia</taxon>
        <taxon>Scleractinia</taxon>
        <taxon>Astrocoeniina</taxon>
        <taxon>Pocilloporidae</taxon>
        <taxon>Pocillopora</taxon>
    </lineage>
</organism>
<evidence type="ECO:0000256" key="4">
    <source>
        <dbReference type="ARBA" id="ARBA00022989"/>
    </source>
</evidence>
<comment type="subcellular location">
    <subcellularLocation>
        <location evidence="1">Cell membrane</location>
        <topology evidence="1">Multi-pass membrane protein</topology>
    </subcellularLocation>
</comment>
<sequence>METTRAPMHWWTTTEKSILVTTLGIIIVFGVCGNLLVIIAILRFKRLRRAVNSYLILNLAVSDFLTASILMPFHLATVLDLNIIVDNGFLCKIGGILSYPFYICSTITLVMLAIERHIAVSDPLRYISRVTTRTIAIMIVYCWTQGVIFVVLVSSMANIEFSTQSLDCGVAWAGTPLWLSILALLLNIVLPFFLLLIMSLRVLIVAIRQKKRIDTERFRIDRTQRKKSAYYLYLLAGLEGKATVAVLVVIFVFLILWIPFLITRGFMAFTQLYISPIVTTSVVWLLHLNSVVNVFIYTVRRSDYRHAFVSIIRCTSLSRSADIERTITTMHEAGSREKNMNHSSGTIQLNCTVITIPDVT</sequence>
<keyword evidence="6 10" id="KW-0472">Membrane</keyword>
<feature type="transmembrane region" description="Helical" evidence="10">
    <location>
        <begin position="54"/>
        <end position="76"/>
    </location>
</feature>
<dbReference type="AlphaFoldDB" id="A0AAU9W2Y4"/>
<protein>
    <recommendedName>
        <fullName evidence="11">G-protein coupled receptors family 1 profile domain-containing protein</fullName>
    </recommendedName>
</protein>
<keyword evidence="7 9" id="KW-0675">Receptor</keyword>
<feature type="transmembrane region" description="Helical" evidence="10">
    <location>
        <begin position="228"/>
        <end position="260"/>
    </location>
</feature>
<dbReference type="GO" id="GO:0005886">
    <property type="term" value="C:plasma membrane"/>
    <property type="evidence" value="ECO:0007669"/>
    <property type="project" value="UniProtKB-SubCell"/>
</dbReference>
<name>A0AAU9W2Y4_9CNID</name>
<evidence type="ECO:0000256" key="10">
    <source>
        <dbReference type="SAM" id="Phobius"/>
    </source>
</evidence>
<comment type="similarity">
    <text evidence="9">Belongs to the G-protein coupled receptor 1 family.</text>
</comment>
<keyword evidence="4 10" id="KW-1133">Transmembrane helix</keyword>
<dbReference type="PROSITE" id="PS00237">
    <property type="entry name" value="G_PROTEIN_RECEP_F1_1"/>
    <property type="match status" value="1"/>
</dbReference>
<dbReference type="PROSITE" id="PS50262">
    <property type="entry name" value="G_PROTEIN_RECEP_F1_2"/>
    <property type="match status" value="1"/>
</dbReference>
<dbReference type="PANTHER" id="PTHR24249">
    <property type="entry name" value="HISTAMINE RECEPTOR-RELATED G-PROTEIN COUPLED RECEPTOR"/>
    <property type="match status" value="1"/>
</dbReference>
<dbReference type="GO" id="GO:0004930">
    <property type="term" value="F:G protein-coupled receptor activity"/>
    <property type="evidence" value="ECO:0007669"/>
    <property type="project" value="UniProtKB-KW"/>
</dbReference>
<feature type="transmembrane region" description="Helical" evidence="10">
    <location>
        <begin position="272"/>
        <end position="296"/>
    </location>
</feature>
<keyword evidence="8 9" id="KW-0807">Transducer</keyword>
<keyword evidence="5 9" id="KW-0297">G-protein coupled receptor</keyword>
<feature type="domain" description="G-protein coupled receptors family 1 profile" evidence="11">
    <location>
        <begin position="33"/>
        <end position="297"/>
    </location>
</feature>
<accession>A0AAU9W2Y4</accession>
<dbReference type="Gene3D" id="1.20.1070.10">
    <property type="entry name" value="Rhodopsin 7-helix transmembrane proteins"/>
    <property type="match status" value="1"/>
</dbReference>
<dbReference type="EMBL" id="CALNXJ010000006">
    <property type="protein sequence ID" value="CAH3042388.1"/>
    <property type="molecule type" value="Genomic_DNA"/>
</dbReference>
<dbReference type="PANTHER" id="PTHR24249:SF414">
    <property type="entry name" value="LP14436P"/>
    <property type="match status" value="1"/>
</dbReference>
<dbReference type="InterPro" id="IPR000276">
    <property type="entry name" value="GPCR_Rhodpsn"/>
</dbReference>
<feature type="transmembrane region" description="Helical" evidence="10">
    <location>
        <begin position="18"/>
        <end position="42"/>
    </location>
</feature>
<gene>
    <name evidence="12" type="ORF">PMEA_00028794</name>
</gene>
<dbReference type="InterPro" id="IPR050569">
    <property type="entry name" value="TAAR"/>
</dbReference>
<proteinExistence type="inferred from homology"/>
<keyword evidence="2" id="KW-1003">Cell membrane</keyword>
<reference evidence="12 13" key="1">
    <citation type="submission" date="2022-05" db="EMBL/GenBank/DDBJ databases">
        <authorList>
            <consortium name="Genoscope - CEA"/>
            <person name="William W."/>
        </authorList>
    </citation>
    <scope>NUCLEOTIDE SEQUENCE [LARGE SCALE GENOMIC DNA]</scope>
</reference>
<dbReference type="Pfam" id="PF00001">
    <property type="entry name" value="7tm_1"/>
    <property type="match status" value="1"/>
</dbReference>
<evidence type="ECO:0000256" key="9">
    <source>
        <dbReference type="RuleBase" id="RU000688"/>
    </source>
</evidence>
<dbReference type="SUPFAM" id="SSF81321">
    <property type="entry name" value="Family A G protein-coupled receptor-like"/>
    <property type="match status" value="1"/>
</dbReference>
<feature type="transmembrane region" description="Helical" evidence="10">
    <location>
        <begin position="177"/>
        <end position="207"/>
    </location>
</feature>
<comment type="caution">
    <text evidence="12">The sequence shown here is derived from an EMBL/GenBank/DDBJ whole genome shotgun (WGS) entry which is preliminary data.</text>
</comment>
<dbReference type="PRINTS" id="PR00237">
    <property type="entry name" value="GPCRRHODOPSN"/>
</dbReference>
<feature type="transmembrane region" description="Helical" evidence="10">
    <location>
        <begin position="96"/>
        <end position="114"/>
    </location>
</feature>
<evidence type="ECO:0000256" key="1">
    <source>
        <dbReference type="ARBA" id="ARBA00004651"/>
    </source>
</evidence>
<dbReference type="InterPro" id="IPR017452">
    <property type="entry name" value="GPCR_Rhodpsn_7TM"/>
</dbReference>
<evidence type="ECO:0000259" key="11">
    <source>
        <dbReference type="PROSITE" id="PS50262"/>
    </source>
</evidence>
<evidence type="ECO:0000256" key="3">
    <source>
        <dbReference type="ARBA" id="ARBA00022692"/>
    </source>
</evidence>
<evidence type="ECO:0000256" key="5">
    <source>
        <dbReference type="ARBA" id="ARBA00023040"/>
    </source>
</evidence>
<keyword evidence="13" id="KW-1185">Reference proteome</keyword>
<evidence type="ECO:0000256" key="7">
    <source>
        <dbReference type="ARBA" id="ARBA00023170"/>
    </source>
</evidence>